<evidence type="ECO:0000256" key="5">
    <source>
        <dbReference type="ARBA" id="ARBA00023295"/>
    </source>
</evidence>
<keyword evidence="3" id="KW-0136">Cellulose degradation</keyword>
<gene>
    <name evidence="10" type="ORF">N0F65_009850</name>
</gene>
<evidence type="ECO:0000256" key="2">
    <source>
        <dbReference type="ARBA" id="ARBA00022801"/>
    </source>
</evidence>
<dbReference type="PANTHER" id="PTHR35923">
    <property type="entry name" value="MAJOR EXTRACELLULAR ENDOGLUCANASE"/>
    <property type="match status" value="1"/>
</dbReference>
<evidence type="ECO:0000256" key="1">
    <source>
        <dbReference type="ARBA" id="ARBA00005641"/>
    </source>
</evidence>
<keyword evidence="11" id="KW-1185">Reference proteome</keyword>
<dbReference type="GO" id="GO:0030245">
    <property type="term" value="P:cellulose catabolic process"/>
    <property type="evidence" value="ECO:0007669"/>
    <property type="project" value="UniProtKB-KW"/>
</dbReference>
<keyword evidence="4" id="KW-0119">Carbohydrate metabolism</keyword>
<dbReference type="GO" id="GO:0004553">
    <property type="term" value="F:hydrolase activity, hydrolyzing O-glycosyl compounds"/>
    <property type="evidence" value="ECO:0007669"/>
    <property type="project" value="InterPro"/>
</dbReference>
<evidence type="ECO:0000256" key="8">
    <source>
        <dbReference type="SAM" id="Phobius"/>
    </source>
</evidence>
<keyword evidence="8" id="KW-1133">Transmembrane helix</keyword>
<dbReference type="SUPFAM" id="SSF51445">
    <property type="entry name" value="(Trans)glycosidases"/>
    <property type="match status" value="1"/>
</dbReference>
<feature type="transmembrane region" description="Helical" evidence="8">
    <location>
        <begin position="32"/>
        <end position="51"/>
    </location>
</feature>
<dbReference type="Pfam" id="PF00150">
    <property type="entry name" value="Cellulase"/>
    <property type="match status" value="1"/>
</dbReference>
<keyword evidence="2 7" id="KW-0378">Hydrolase</keyword>
<protein>
    <recommendedName>
        <fullName evidence="9">Glycoside hydrolase family 5 domain-containing protein</fullName>
    </recommendedName>
</protein>
<dbReference type="EMBL" id="DAKRPA010000216">
    <property type="protein sequence ID" value="DAZ95141.1"/>
    <property type="molecule type" value="Genomic_DNA"/>
</dbReference>
<dbReference type="InterPro" id="IPR001547">
    <property type="entry name" value="Glyco_hydro_5"/>
</dbReference>
<comment type="caution">
    <text evidence="10">The sequence shown here is derived from an EMBL/GenBank/DDBJ whole genome shotgun (WGS) entry which is preliminary data.</text>
</comment>
<evidence type="ECO:0000256" key="6">
    <source>
        <dbReference type="ARBA" id="ARBA00023326"/>
    </source>
</evidence>
<keyword evidence="8" id="KW-0472">Membrane</keyword>
<sequence>MERDIDAVPLRTTNRQERARDYKGRIRTWPGLMLLLVILGSAGFAVAHFAITKHSSSADRATAFQHSKYEQKAVKGGKNHTINSKDDLISDDGVIGNPKSYPKSVCELPNYVSKKGRIFAVSSNGTEVPIQIKGINWFGMETGQAVPFGLWDNTDNGTTAYVLANFLADNNFNAVRLPLMAAWILDNKKPNVGMINLQENRGISVANYMSLLKGIVKALQYRRIGILLSMHTLTADDNGPLWYNADITEEKFLKAIDVLTKNLCKQEYWNIMGIDLKNEPFKGTWGDDGKTDFRAGALRIANRMLDGCDKWMGFVEGVNGQRTVTIDGEEFAYYDWYGGGLQGAKKTGLEFAMKDKLVWAPHYYTPAVFPQRYLFGGGFVELSDDDLRHRIKATMDDMFGFLYSESGPALMLGEFGGLYAEDKHKMKTTQRCTDFTIEIAKKWAGGFVWSLNPESEYQFNPADTRGQFHEGLLNPDWLGANVEYLKGMEAMDDMPDLKRFPCFPTKEAASDDGSSSGSS</sequence>
<comment type="similarity">
    <text evidence="1 7">Belongs to the glycosyl hydrolase 5 (cellulase A) family.</text>
</comment>
<evidence type="ECO:0000259" key="9">
    <source>
        <dbReference type="Pfam" id="PF00150"/>
    </source>
</evidence>
<evidence type="ECO:0000313" key="11">
    <source>
        <dbReference type="Proteomes" id="UP001146120"/>
    </source>
</evidence>
<reference evidence="10" key="2">
    <citation type="journal article" date="2023" name="Microbiol Resour">
        <title>Decontamination and Annotation of the Draft Genome Sequence of the Oomycete Lagenidium giganteum ARSEF 373.</title>
        <authorList>
            <person name="Morgan W.R."/>
            <person name="Tartar A."/>
        </authorList>
    </citation>
    <scope>NUCLEOTIDE SEQUENCE</scope>
    <source>
        <strain evidence="10">ARSEF 373</strain>
    </source>
</reference>
<dbReference type="AlphaFoldDB" id="A0AAV2YMU5"/>
<accession>A0AAV2YMU5</accession>
<evidence type="ECO:0000256" key="3">
    <source>
        <dbReference type="ARBA" id="ARBA00023001"/>
    </source>
</evidence>
<evidence type="ECO:0000256" key="7">
    <source>
        <dbReference type="RuleBase" id="RU361153"/>
    </source>
</evidence>
<dbReference type="PANTHER" id="PTHR35923:SF2">
    <property type="entry name" value="ENDOGLUCANASE"/>
    <property type="match status" value="1"/>
</dbReference>
<dbReference type="Gene3D" id="3.20.20.80">
    <property type="entry name" value="Glycosidases"/>
    <property type="match status" value="1"/>
</dbReference>
<reference evidence="10" key="1">
    <citation type="submission" date="2022-11" db="EMBL/GenBank/DDBJ databases">
        <authorList>
            <person name="Morgan W.R."/>
            <person name="Tartar A."/>
        </authorList>
    </citation>
    <scope>NUCLEOTIDE SEQUENCE</scope>
    <source>
        <strain evidence="10">ARSEF 373</strain>
    </source>
</reference>
<keyword evidence="5 7" id="KW-0326">Glycosidase</keyword>
<feature type="domain" description="Glycoside hydrolase family 5" evidence="9">
    <location>
        <begin position="133"/>
        <end position="454"/>
    </location>
</feature>
<keyword evidence="6" id="KW-0624">Polysaccharide degradation</keyword>
<evidence type="ECO:0000313" key="10">
    <source>
        <dbReference type="EMBL" id="DAZ95141.1"/>
    </source>
</evidence>
<name>A0AAV2YMU5_9STRA</name>
<evidence type="ECO:0000256" key="4">
    <source>
        <dbReference type="ARBA" id="ARBA00023277"/>
    </source>
</evidence>
<proteinExistence type="inferred from homology"/>
<dbReference type="InterPro" id="IPR017853">
    <property type="entry name" value="GH"/>
</dbReference>
<organism evidence="10 11">
    <name type="scientific">Lagenidium giganteum</name>
    <dbReference type="NCBI Taxonomy" id="4803"/>
    <lineage>
        <taxon>Eukaryota</taxon>
        <taxon>Sar</taxon>
        <taxon>Stramenopiles</taxon>
        <taxon>Oomycota</taxon>
        <taxon>Peronosporomycetes</taxon>
        <taxon>Pythiales</taxon>
        <taxon>Pythiaceae</taxon>
    </lineage>
</organism>
<dbReference type="Proteomes" id="UP001146120">
    <property type="component" value="Unassembled WGS sequence"/>
</dbReference>
<keyword evidence="8" id="KW-0812">Transmembrane</keyword>